<proteinExistence type="predicted"/>
<evidence type="ECO:0000313" key="2">
    <source>
        <dbReference type="Proteomes" id="UP000053424"/>
    </source>
</evidence>
<dbReference type="Proteomes" id="UP000053424">
    <property type="component" value="Unassembled WGS sequence"/>
</dbReference>
<evidence type="ECO:0000313" key="1">
    <source>
        <dbReference type="EMBL" id="KIM37284.1"/>
    </source>
</evidence>
<dbReference type="EMBL" id="KN831798">
    <property type="protein sequence ID" value="KIM37284.1"/>
    <property type="molecule type" value="Genomic_DNA"/>
</dbReference>
<accession>A0A0C3BZ12</accession>
<gene>
    <name evidence="1" type="ORF">M413DRAFT_31002</name>
</gene>
<sequence>MLRDNAVGNRSLDQCERRGVDFQINLIVSWSTFGVEGAIARRSTIVIPRTSIAVPRDKIPIRANGEGNKFAILQGLQRLQKAIKNITPHPGLVNLIFVITYLTLKVGPKGHFIETKVEILGSGGGPETYPGSEPNYLFLGNFDVSTVPHYYAFIFYHLGIDDAKIFRIVEAKLFQEQDMRRTEYIVFKLEIGNGAHRYHSFKRLWRPSLCDGQRAFAPMFSRDLVANMDDMYSNNTDHHLLATLTFPSDGRPLYVYQVVLLAFIIEYDENADPRPVWDPYRHRYARLLMNLLEEEYMLEVDAVPLRRYQSGMGWYVTYNLACKDVLQATLDEYRGQVGLLEDHLTRN</sequence>
<protein>
    <submittedName>
        <fullName evidence="1">Uncharacterized protein</fullName>
    </submittedName>
</protein>
<name>A0A0C3BZ12_HEBCY</name>
<reference evidence="1 2" key="1">
    <citation type="submission" date="2014-04" db="EMBL/GenBank/DDBJ databases">
        <authorList>
            <consortium name="DOE Joint Genome Institute"/>
            <person name="Kuo A."/>
            <person name="Gay G."/>
            <person name="Dore J."/>
            <person name="Kohler A."/>
            <person name="Nagy L.G."/>
            <person name="Floudas D."/>
            <person name="Copeland A."/>
            <person name="Barry K.W."/>
            <person name="Cichocki N."/>
            <person name="Veneault-Fourrey C."/>
            <person name="LaButti K."/>
            <person name="Lindquist E.A."/>
            <person name="Lipzen A."/>
            <person name="Lundell T."/>
            <person name="Morin E."/>
            <person name="Murat C."/>
            <person name="Sun H."/>
            <person name="Tunlid A."/>
            <person name="Henrissat B."/>
            <person name="Grigoriev I.V."/>
            <person name="Hibbett D.S."/>
            <person name="Martin F."/>
            <person name="Nordberg H.P."/>
            <person name="Cantor M.N."/>
            <person name="Hua S.X."/>
        </authorList>
    </citation>
    <scope>NUCLEOTIDE SEQUENCE [LARGE SCALE GENOMIC DNA]</scope>
    <source>
        <strain evidence="2">h7</strain>
    </source>
</reference>
<keyword evidence="2" id="KW-1185">Reference proteome</keyword>
<dbReference type="AlphaFoldDB" id="A0A0C3BZ12"/>
<dbReference type="HOGENOM" id="CLU_799396_0_0_1"/>
<reference evidence="2" key="2">
    <citation type="submission" date="2015-01" db="EMBL/GenBank/DDBJ databases">
        <title>Evolutionary Origins and Diversification of the Mycorrhizal Mutualists.</title>
        <authorList>
            <consortium name="DOE Joint Genome Institute"/>
            <consortium name="Mycorrhizal Genomics Consortium"/>
            <person name="Kohler A."/>
            <person name="Kuo A."/>
            <person name="Nagy L.G."/>
            <person name="Floudas D."/>
            <person name="Copeland A."/>
            <person name="Barry K.W."/>
            <person name="Cichocki N."/>
            <person name="Veneault-Fourrey C."/>
            <person name="LaButti K."/>
            <person name="Lindquist E.A."/>
            <person name="Lipzen A."/>
            <person name="Lundell T."/>
            <person name="Morin E."/>
            <person name="Murat C."/>
            <person name="Riley R."/>
            <person name="Ohm R."/>
            <person name="Sun H."/>
            <person name="Tunlid A."/>
            <person name="Henrissat B."/>
            <person name="Grigoriev I.V."/>
            <person name="Hibbett D.S."/>
            <person name="Martin F."/>
        </authorList>
    </citation>
    <scope>NUCLEOTIDE SEQUENCE [LARGE SCALE GENOMIC DNA]</scope>
    <source>
        <strain evidence="2">h7</strain>
    </source>
</reference>
<organism evidence="1 2">
    <name type="scientific">Hebeloma cylindrosporum</name>
    <dbReference type="NCBI Taxonomy" id="76867"/>
    <lineage>
        <taxon>Eukaryota</taxon>
        <taxon>Fungi</taxon>
        <taxon>Dikarya</taxon>
        <taxon>Basidiomycota</taxon>
        <taxon>Agaricomycotina</taxon>
        <taxon>Agaricomycetes</taxon>
        <taxon>Agaricomycetidae</taxon>
        <taxon>Agaricales</taxon>
        <taxon>Agaricineae</taxon>
        <taxon>Hymenogastraceae</taxon>
        <taxon>Hebeloma</taxon>
    </lineage>
</organism>